<keyword evidence="6 12" id="KW-0479">Metal-binding</keyword>
<protein>
    <submittedName>
        <fullName evidence="15">Isotrichodermin C-15 hydroxylase</fullName>
    </submittedName>
</protein>
<dbReference type="InterPro" id="IPR017972">
    <property type="entry name" value="Cyt_P450_CS"/>
</dbReference>
<dbReference type="GO" id="GO:0020037">
    <property type="term" value="F:heme binding"/>
    <property type="evidence" value="ECO:0007669"/>
    <property type="project" value="InterPro"/>
</dbReference>
<sequence>MGLINEAQRLGLDWRWTAAIVAAVPVTYLVYTVIYNVFFHPLSAYPGPFWHKVSRIPYAFMLTRGASSHEIRALHDKYGEVVRIAPTELAFSNPKAWQDIMGHRKASQAENGKEMRYRDNLYGSPDIIFSDREDHRRFRRILAHGFSAQAMSEQQPLIMKYVNQLIVELRDRASKRQMPVDMVAWYNFTTFDIIADLTFGEPFGLLDMGVYHPWVALLFSSIKAGAIMQIPKFFPPLQSLVSKLVPKSLLQKQADFKQFTIDKVDSRLESGVKRPDFMETILTQREKESGGMSQKEIHANSNTLVIAGSETTATLLSGATYLCLTNPDVLKKVTDEVRSTFQSDAEIDLHSVSKLDYMLAMLEEAMRLYPPVPTNVGRRTPKGGDVICGNFVPEDTTLTLWQLAVYHNPKYFKNPLKFAPERWLGDEEYKDDAREGFQPFSFGPRSCLGRNLAYAEMRVIFAKMVYNFEMALAPESANWTDQKMYTLWEKPPLMVNLTPNNA</sequence>
<gene>
    <name evidence="15" type="ORF">B9Z65_6815</name>
</gene>
<organism evidence="15 16">
    <name type="scientific">Elsinoe australis</name>
    <dbReference type="NCBI Taxonomy" id="40998"/>
    <lineage>
        <taxon>Eukaryota</taxon>
        <taxon>Fungi</taxon>
        <taxon>Dikarya</taxon>
        <taxon>Ascomycota</taxon>
        <taxon>Pezizomycotina</taxon>
        <taxon>Dothideomycetes</taxon>
        <taxon>Dothideomycetidae</taxon>
        <taxon>Myriangiales</taxon>
        <taxon>Elsinoaceae</taxon>
        <taxon>Elsinoe</taxon>
    </lineage>
</organism>
<feature type="binding site" description="axial binding residue" evidence="12">
    <location>
        <position position="447"/>
    </location>
    <ligand>
        <name>heme</name>
        <dbReference type="ChEBI" id="CHEBI:30413"/>
    </ligand>
    <ligandPart>
        <name>Fe</name>
        <dbReference type="ChEBI" id="CHEBI:18248"/>
    </ligandPart>
</feature>
<evidence type="ECO:0000313" key="15">
    <source>
        <dbReference type="EMBL" id="PSK42861.1"/>
    </source>
</evidence>
<keyword evidence="8 13" id="KW-0560">Oxidoreductase</keyword>
<evidence type="ECO:0000256" key="8">
    <source>
        <dbReference type="ARBA" id="ARBA00023002"/>
    </source>
</evidence>
<evidence type="ECO:0000256" key="1">
    <source>
        <dbReference type="ARBA" id="ARBA00001971"/>
    </source>
</evidence>
<keyword evidence="11 14" id="KW-0472">Membrane</keyword>
<keyword evidence="16" id="KW-1185">Reference proteome</keyword>
<evidence type="ECO:0000256" key="13">
    <source>
        <dbReference type="RuleBase" id="RU000461"/>
    </source>
</evidence>
<dbReference type="GO" id="GO:0016020">
    <property type="term" value="C:membrane"/>
    <property type="evidence" value="ECO:0007669"/>
    <property type="project" value="UniProtKB-SubCell"/>
</dbReference>
<dbReference type="STRING" id="40998.A0A2P7Z3T1"/>
<comment type="caution">
    <text evidence="15">The sequence shown here is derived from an EMBL/GenBank/DDBJ whole genome shotgun (WGS) entry which is preliminary data.</text>
</comment>
<evidence type="ECO:0000256" key="5">
    <source>
        <dbReference type="ARBA" id="ARBA00022692"/>
    </source>
</evidence>
<comment type="cofactor">
    <cofactor evidence="1 12">
        <name>heme</name>
        <dbReference type="ChEBI" id="CHEBI:30413"/>
    </cofactor>
</comment>
<evidence type="ECO:0000313" key="16">
    <source>
        <dbReference type="Proteomes" id="UP000243723"/>
    </source>
</evidence>
<reference evidence="15 16" key="1">
    <citation type="submission" date="2017-05" db="EMBL/GenBank/DDBJ databases">
        <title>Draft genome sequence of Elsinoe australis.</title>
        <authorList>
            <person name="Cheng Q."/>
        </authorList>
    </citation>
    <scope>NUCLEOTIDE SEQUENCE [LARGE SCALE GENOMIC DNA]</scope>
    <source>
        <strain evidence="15 16">NL1</strain>
    </source>
</reference>
<dbReference type="InterPro" id="IPR036396">
    <property type="entry name" value="Cyt_P450_sf"/>
</dbReference>
<keyword evidence="9 12" id="KW-0408">Iron</keyword>
<dbReference type="GO" id="GO:0005506">
    <property type="term" value="F:iron ion binding"/>
    <property type="evidence" value="ECO:0007669"/>
    <property type="project" value="InterPro"/>
</dbReference>
<dbReference type="PANTHER" id="PTHR24305">
    <property type="entry name" value="CYTOCHROME P450"/>
    <property type="match status" value="1"/>
</dbReference>
<evidence type="ECO:0000256" key="6">
    <source>
        <dbReference type="ARBA" id="ARBA00022723"/>
    </source>
</evidence>
<dbReference type="InterPro" id="IPR050121">
    <property type="entry name" value="Cytochrome_P450_monoxygenase"/>
</dbReference>
<evidence type="ECO:0000256" key="9">
    <source>
        <dbReference type="ARBA" id="ARBA00023004"/>
    </source>
</evidence>
<dbReference type="CDD" id="cd11058">
    <property type="entry name" value="CYP60B-like"/>
    <property type="match status" value="1"/>
</dbReference>
<evidence type="ECO:0000256" key="4">
    <source>
        <dbReference type="ARBA" id="ARBA00022617"/>
    </source>
</evidence>
<dbReference type="Gene3D" id="1.10.630.10">
    <property type="entry name" value="Cytochrome P450"/>
    <property type="match status" value="1"/>
</dbReference>
<keyword evidence="4 12" id="KW-0349">Heme</keyword>
<comment type="subcellular location">
    <subcellularLocation>
        <location evidence="2">Membrane</location>
        <topology evidence="2">Single-pass membrane protein</topology>
    </subcellularLocation>
</comment>
<dbReference type="Proteomes" id="UP000243723">
    <property type="component" value="Unassembled WGS sequence"/>
</dbReference>
<dbReference type="InterPro" id="IPR002401">
    <property type="entry name" value="Cyt_P450_E_grp-I"/>
</dbReference>
<feature type="transmembrane region" description="Helical" evidence="14">
    <location>
        <begin position="16"/>
        <end position="38"/>
    </location>
</feature>
<evidence type="ECO:0000256" key="2">
    <source>
        <dbReference type="ARBA" id="ARBA00004167"/>
    </source>
</evidence>
<dbReference type="SUPFAM" id="SSF48264">
    <property type="entry name" value="Cytochrome P450"/>
    <property type="match status" value="1"/>
</dbReference>
<name>A0A2P7Z3T1_9PEZI</name>
<dbReference type="EMBL" id="NHZQ01000331">
    <property type="protein sequence ID" value="PSK42861.1"/>
    <property type="molecule type" value="Genomic_DNA"/>
</dbReference>
<dbReference type="AlphaFoldDB" id="A0A2P7Z3T1"/>
<dbReference type="InterPro" id="IPR001128">
    <property type="entry name" value="Cyt_P450"/>
</dbReference>
<dbReference type="GO" id="GO:0016705">
    <property type="term" value="F:oxidoreductase activity, acting on paired donors, with incorporation or reduction of molecular oxygen"/>
    <property type="evidence" value="ECO:0007669"/>
    <property type="project" value="InterPro"/>
</dbReference>
<keyword evidence="10 13" id="KW-0503">Monooxygenase</keyword>
<proteinExistence type="inferred from homology"/>
<evidence type="ECO:0000256" key="3">
    <source>
        <dbReference type="ARBA" id="ARBA00010617"/>
    </source>
</evidence>
<dbReference type="GO" id="GO:0009403">
    <property type="term" value="P:toxin biosynthetic process"/>
    <property type="evidence" value="ECO:0007669"/>
    <property type="project" value="UniProtKB-ARBA"/>
</dbReference>
<dbReference type="PRINTS" id="PR00385">
    <property type="entry name" value="P450"/>
</dbReference>
<dbReference type="Pfam" id="PF00067">
    <property type="entry name" value="p450"/>
    <property type="match status" value="1"/>
</dbReference>
<dbReference type="PANTHER" id="PTHR24305:SF230">
    <property type="entry name" value="P450, PUTATIVE (EUROFUNG)-RELATED"/>
    <property type="match status" value="1"/>
</dbReference>
<dbReference type="FunFam" id="1.10.630.10:FF:000047">
    <property type="entry name" value="Cytochrome P450 monooxygenase"/>
    <property type="match status" value="1"/>
</dbReference>
<evidence type="ECO:0000256" key="10">
    <source>
        <dbReference type="ARBA" id="ARBA00023033"/>
    </source>
</evidence>
<evidence type="ECO:0000256" key="14">
    <source>
        <dbReference type="SAM" id="Phobius"/>
    </source>
</evidence>
<keyword evidence="5 14" id="KW-0812">Transmembrane</keyword>
<dbReference type="PRINTS" id="PR00463">
    <property type="entry name" value="EP450I"/>
</dbReference>
<evidence type="ECO:0000256" key="12">
    <source>
        <dbReference type="PIRSR" id="PIRSR602401-1"/>
    </source>
</evidence>
<evidence type="ECO:0000256" key="11">
    <source>
        <dbReference type="ARBA" id="ARBA00023136"/>
    </source>
</evidence>
<dbReference type="OrthoDB" id="1470350at2759"/>
<accession>A0A2P7Z3T1</accession>
<comment type="similarity">
    <text evidence="3 13">Belongs to the cytochrome P450 family.</text>
</comment>
<evidence type="ECO:0000256" key="7">
    <source>
        <dbReference type="ARBA" id="ARBA00022989"/>
    </source>
</evidence>
<dbReference type="PROSITE" id="PS00086">
    <property type="entry name" value="CYTOCHROME_P450"/>
    <property type="match status" value="1"/>
</dbReference>
<dbReference type="GO" id="GO:0004497">
    <property type="term" value="F:monooxygenase activity"/>
    <property type="evidence" value="ECO:0007669"/>
    <property type="project" value="UniProtKB-KW"/>
</dbReference>
<keyword evidence="7 14" id="KW-1133">Transmembrane helix</keyword>